<evidence type="ECO:0000313" key="3">
    <source>
        <dbReference type="Proteomes" id="UP000247810"/>
    </source>
</evidence>
<feature type="compositionally biased region" description="Polar residues" evidence="1">
    <location>
        <begin position="106"/>
        <end position="115"/>
    </location>
</feature>
<dbReference type="EMBL" id="KZ825901">
    <property type="protein sequence ID" value="PYH93023.1"/>
    <property type="molecule type" value="Genomic_DNA"/>
</dbReference>
<evidence type="ECO:0000256" key="1">
    <source>
        <dbReference type="SAM" id="MobiDB-lite"/>
    </source>
</evidence>
<reference evidence="2 3" key="1">
    <citation type="submission" date="2018-02" db="EMBL/GenBank/DDBJ databases">
        <title>The genomes of Aspergillus section Nigri reveals drivers in fungal speciation.</title>
        <authorList>
            <consortium name="DOE Joint Genome Institute"/>
            <person name="Vesth T.C."/>
            <person name="Nybo J."/>
            <person name="Theobald S."/>
            <person name="Brandl J."/>
            <person name="Frisvad J.C."/>
            <person name="Nielsen K.F."/>
            <person name="Lyhne E.K."/>
            <person name="Kogle M.E."/>
            <person name="Kuo A."/>
            <person name="Riley R."/>
            <person name="Clum A."/>
            <person name="Nolan M."/>
            <person name="Lipzen A."/>
            <person name="Salamov A."/>
            <person name="Henrissat B."/>
            <person name="Wiebenga A."/>
            <person name="De vries R.P."/>
            <person name="Grigoriev I.V."/>
            <person name="Mortensen U.H."/>
            <person name="Andersen M.R."/>
            <person name="Baker S.E."/>
        </authorList>
    </citation>
    <scope>NUCLEOTIDE SEQUENCE [LARGE SCALE GENOMIC DNA]</scope>
    <source>
        <strain evidence="2 3">CBS 707.79</strain>
    </source>
</reference>
<protein>
    <submittedName>
        <fullName evidence="2">Uncharacterized protein</fullName>
    </submittedName>
</protein>
<feature type="region of interest" description="Disordered" evidence="1">
    <location>
        <begin position="26"/>
        <end position="115"/>
    </location>
</feature>
<sequence>MDTTRTLAENCYLELRHHCRKRIVPSRSTGPLSIDARTEGCTNPAGGKRHRRAHPSRFPSLYEAPGGQPSEDGDGGSPAIAGGALTAGDEAGRRKRVLGERKEASGGQTHLTPRLSSLIPRPAIFDKIKKALKSIFKKKKADKESAEAAPAGETQPAADMPAEEAQPEAAAAEAPAHEVAETPAGEAHAAEAQAETVAPVAAEPAAEKPAEAAVGELARAQSIARKKSH</sequence>
<gene>
    <name evidence="2" type="ORF">BO71DRAFT_410484</name>
</gene>
<keyword evidence="3" id="KW-1185">Reference proteome</keyword>
<dbReference type="AlphaFoldDB" id="A0A319DP19"/>
<name>A0A319DP19_9EURO</name>
<feature type="compositionally biased region" description="Low complexity" evidence="1">
    <location>
        <begin position="181"/>
        <end position="204"/>
    </location>
</feature>
<organism evidence="2 3">
    <name type="scientific">Aspergillus ellipticus CBS 707.79</name>
    <dbReference type="NCBI Taxonomy" id="1448320"/>
    <lineage>
        <taxon>Eukaryota</taxon>
        <taxon>Fungi</taxon>
        <taxon>Dikarya</taxon>
        <taxon>Ascomycota</taxon>
        <taxon>Pezizomycotina</taxon>
        <taxon>Eurotiomycetes</taxon>
        <taxon>Eurotiomycetidae</taxon>
        <taxon>Eurotiales</taxon>
        <taxon>Aspergillaceae</taxon>
        <taxon>Aspergillus</taxon>
        <taxon>Aspergillus subgen. Circumdati</taxon>
    </lineage>
</organism>
<accession>A0A319DP19</accession>
<dbReference type="Proteomes" id="UP000247810">
    <property type="component" value="Unassembled WGS sequence"/>
</dbReference>
<dbReference type="VEuPathDB" id="FungiDB:BO71DRAFT_410484"/>
<proteinExistence type="predicted"/>
<evidence type="ECO:0000313" key="2">
    <source>
        <dbReference type="EMBL" id="PYH93023.1"/>
    </source>
</evidence>
<feature type="region of interest" description="Disordered" evidence="1">
    <location>
        <begin position="137"/>
        <end position="229"/>
    </location>
</feature>